<evidence type="ECO:0000313" key="3">
    <source>
        <dbReference type="Proteomes" id="UP000019132"/>
    </source>
</evidence>
<accession>K3WMV0</accession>
<protein>
    <submittedName>
        <fullName evidence="2">Uncharacterized protein</fullName>
    </submittedName>
</protein>
<evidence type="ECO:0000313" key="2">
    <source>
        <dbReference type="EnsemblProtists" id="PYU1_T006292"/>
    </source>
</evidence>
<reference evidence="2" key="3">
    <citation type="submission" date="2015-02" db="UniProtKB">
        <authorList>
            <consortium name="EnsemblProtists"/>
        </authorList>
    </citation>
    <scope>IDENTIFICATION</scope>
    <source>
        <strain evidence="2">DAOM BR144</strain>
    </source>
</reference>
<reference evidence="3" key="2">
    <citation type="submission" date="2010-04" db="EMBL/GenBank/DDBJ databases">
        <authorList>
            <person name="Buell R."/>
            <person name="Hamilton J."/>
            <person name="Hostetler J."/>
        </authorList>
    </citation>
    <scope>NUCLEOTIDE SEQUENCE [LARGE SCALE GENOMIC DNA]</scope>
    <source>
        <strain evidence="3">DAOM:BR144</strain>
    </source>
</reference>
<organism evidence="2 3">
    <name type="scientific">Globisporangium ultimum (strain ATCC 200006 / CBS 805.95 / DAOM BR144)</name>
    <name type="common">Pythium ultimum</name>
    <dbReference type="NCBI Taxonomy" id="431595"/>
    <lineage>
        <taxon>Eukaryota</taxon>
        <taxon>Sar</taxon>
        <taxon>Stramenopiles</taxon>
        <taxon>Oomycota</taxon>
        <taxon>Peronosporomycetes</taxon>
        <taxon>Pythiales</taxon>
        <taxon>Pythiaceae</taxon>
        <taxon>Globisporangium</taxon>
    </lineage>
</organism>
<proteinExistence type="predicted"/>
<dbReference type="InParanoid" id="K3WMV0"/>
<dbReference type="HOGENOM" id="CLU_1819708_0_0_1"/>
<dbReference type="EMBL" id="GL376625">
    <property type="status" value="NOT_ANNOTATED_CDS"/>
    <property type="molecule type" value="Genomic_DNA"/>
</dbReference>
<sequence length="142" mass="17138">MPTHHWSRRVVFGHKVLELFVLALKRRQSFRRVHNGSRARFRHHLRDNALALLLFVFVLTVVVAEVIAIEAVQQWVVHEHGLQKLILLERRVAFAIQDQVDLRHRRAIQRHLTQKVHELNRRVRVELARRDLLLERERMRRV</sequence>
<keyword evidence="1" id="KW-0812">Transmembrane</keyword>
<dbReference type="EnsemblProtists" id="PYU1_T006292">
    <property type="protein sequence ID" value="PYU1_T006292"/>
    <property type="gene ID" value="PYU1_G006280"/>
</dbReference>
<dbReference type="AlphaFoldDB" id="K3WMV0"/>
<evidence type="ECO:0000256" key="1">
    <source>
        <dbReference type="SAM" id="Phobius"/>
    </source>
</evidence>
<keyword evidence="1" id="KW-1133">Transmembrane helix</keyword>
<dbReference type="VEuPathDB" id="FungiDB:PYU1_G006280"/>
<feature type="transmembrane region" description="Helical" evidence="1">
    <location>
        <begin position="45"/>
        <end position="69"/>
    </location>
</feature>
<dbReference type="Proteomes" id="UP000019132">
    <property type="component" value="Unassembled WGS sequence"/>
</dbReference>
<reference evidence="3" key="1">
    <citation type="journal article" date="2010" name="Genome Biol.">
        <title>Genome sequence of the necrotrophic plant pathogen Pythium ultimum reveals original pathogenicity mechanisms and effector repertoire.</title>
        <authorList>
            <person name="Levesque C.A."/>
            <person name="Brouwer H."/>
            <person name="Cano L."/>
            <person name="Hamilton J.P."/>
            <person name="Holt C."/>
            <person name="Huitema E."/>
            <person name="Raffaele S."/>
            <person name="Robideau G.P."/>
            <person name="Thines M."/>
            <person name="Win J."/>
            <person name="Zerillo M.M."/>
            <person name="Beakes G.W."/>
            <person name="Boore J.L."/>
            <person name="Busam D."/>
            <person name="Dumas B."/>
            <person name="Ferriera S."/>
            <person name="Fuerstenberg S.I."/>
            <person name="Gachon C.M."/>
            <person name="Gaulin E."/>
            <person name="Govers F."/>
            <person name="Grenville-Briggs L."/>
            <person name="Horner N."/>
            <person name="Hostetler J."/>
            <person name="Jiang R.H."/>
            <person name="Johnson J."/>
            <person name="Krajaejun T."/>
            <person name="Lin H."/>
            <person name="Meijer H.J."/>
            <person name="Moore B."/>
            <person name="Morris P."/>
            <person name="Phuntmart V."/>
            <person name="Puiu D."/>
            <person name="Shetty J."/>
            <person name="Stajich J.E."/>
            <person name="Tripathy S."/>
            <person name="Wawra S."/>
            <person name="van West P."/>
            <person name="Whitty B.R."/>
            <person name="Coutinho P.M."/>
            <person name="Henrissat B."/>
            <person name="Martin F."/>
            <person name="Thomas P.D."/>
            <person name="Tyler B.M."/>
            <person name="De Vries R.P."/>
            <person name="Kamoun S."/>
            <person name="Yandell M."/>
            <person name="Tisserat N."/>
            <person name="Buell C.R."/>
        </authorList>
    </citation>
    <scope>NUCLEOTIDE SEQUENCE</scope>
    <source>
        <strain evidence="3">DAOM:BR144</strain>
    </source>
</reference>
<keyword evidence="1" id="KW-0472">Membrane</keyword>
<name>K3WMV0_GLOUD</name>
<keyword evidence="3" id="KW-1185">Reference proteome</keyword>